<dbReference type="EMBL" id="WWEO01000045">
    <property type="protein sequence ID" value="NCD72166.1"/>
    <property type="molecule type" value="Genomic_DNA"/>
</dbReference>
<dbReference type="RefSeq" id="WP_166588124.1">
    <property type="nucleotide sequence ID" value="NZ_WWEO01000045.1"/>
</dbReference>
<dbReference type="Proteomes" id="UP000638732">
    <property type="component" value="Unassembled WGS sequence"/>
</dbReference>
<reference evidence="2" key="2">
    <citation type="submission" date="2020-10" db="EMBL/GenBank/DDBJ databases">
        <title>Mucilaginibacter sp. nov., isolated from soil.</title>
        <authorList>
            <person name="Jeon C.O."/>
        </authorList>
    </citation>
    <scope>NUCLEOTIDE SEQUENCE</scope>
    <source>
        <strain evidence="2">R11</strain>
    </source>
</reference>
<evidence type="ECO:0008006" key="4">
    <source>
        <dbReference type="Google" id="ProtNLM"/>
    </source>
</evidence>
<feature type="signal peptide" evidence="1">
    <location>
        <begin position="1"/>
        <end position="20"/>
    </location>
</feature>
<accession>A0A965ZM07</accession>
<organism evidence="2 3">
    <name type="scientific">Mucilaginibacter agri</name>
    <dbReference type="NCBI Taxonomy" id="2695265"/>
    <lineage>
        <taxon>Bacteria</taxon>
        <taxon>Pseudomonadati</taxon>
        <taxon>Bacteroidota</taxon>
        <taxon>Sphingobacteriia</taxon>
        <taxon>Sphingobacteriales</taxon>
        <taxon>Sphingobacteriaceae</taxon>
        <taxon>Mucilaginibacter</taxon>
    </lineage>
</organism>
<evidence type="ECO:0000256" key="1">
    <source>
        <dbReference type="SAM" id="SignalP"/>
    </source>
</evidence>
<feature type="chain" id="PRO_5036786538" description="Lipocalin-like domain-containing protein" evidence="1">
    <location>
        <begin position="21"/>
        <end position="142"/>
    </location>
</feature>
<dbReference type="PROSITE" id="PS51257">
    <property type="entry name" value="PROKAR_LIPOPROTEIN"/>
    <property type="match status" value="1"/>
</dbReference>
<name>A0A965ZM07_9SPHI</name>
<proteinExistence type="predicted"/>
<reference evidence="2" key="1">
    <citation type="submission" date="2020-01" db="EMBL/GenBank/DDBJ databases">
        <authorList>
            <person name="Seo Y.L."/>
        </authorList>
    </citation>
    <scope>NUCLEOTIDE SEQUENCE</scope>
    <source>
        <strain evidence="2">R11</strain>
    </source>
</reference>
<evidence type="ECO:0000313" key="2">
    <source>
        <dbReference type="EMBL" id="NCD72166.1"/>
    </source>
</evidence>
<dbReference type="AlphaFoldDB" id="A0A965ZM07"/>
<comment type="caution">
    <text evidence="2">The sequence shown here is derived from an EMBL/GenBank/DDBJ whole genome shotgun (WGS) entry which is preliminary data.</text>
</comment>
<keyword evidence="3" id="KW-1185">Reference proteome</keyword>
<protein>
    <recommendedName>
        <fullName evidence="4">Lipocalin-like domain-containing protein</fullName>
    </recommendedName>
</protein>
<gene>
    <name evidence="2" type="ORF">GSY63_22575</name>
</gene>
<keyword evidence="1" id="KW-0732">Signal</keyword>
<sequence>MKAFKLSVLSMALLSIAACKKDKVVTQPTPIKLSGVYIGQFTYSYYGATIYGEGLQGNVTVTFSGSKYKSTSPSDNFAAGADGSFVVNNDKQITFADSSVHPANFNWGIILNGSYNYSTKGDSLFLINKSSSTISNYRLKKQ</sequence>
<evidence type="ECO:0000313" key="3">
    <source>
        <dbReference type="Proteomes" id="UP000638732"/>
    </source>
</evidence>